<keyword evidence="4" id="KW-1185">Reference proteome</keyword>
<feature type="signal peptide" evidence="2">
    <location>
        <begin position="1"/>
        <end position="21"/>
    </location>
</feature>
<dbReference type="AlphaFoldDB" id="A0A2S0MCC7"/>
<sequence length="148" mass="15402">MSHWVLSAALCTSGGASWAQAAQPGSAGPSVATVAEPLPPRFVLCQREVAAQAGDRQSLMRTCLARRLEGERVVQRDCKRQVSGAKGVHARQAAQLACERQALSVASSELPRGPAPAPRPMLTAEPRRPAATGMMPVGTAPLPASGEN</sequence>
<feature type="region of interest" description="Disordered" evidence="1">
    <location>
        <begin position="105"/>
        <end position="148"/>
    </location>
</feature>
<evidence type="ECO:0000313" key="3">
    <source>
        <dbReference type="EMBL" id="AVO33421.1"/>
    </source>
</evidence>
<protein>
    <submittedName>
        <fullName evidence="3">Uncharacterized protein</fullName>
    </submittedName>
</protein>
<dbReference type="EMBL" id="CP027666">
    <property type="protein sequence ID" value="AVO33421.1"/>
    <property type="molecule type" value="Genomic_DNA"/>
</dbReference>
<dbReference type="KEGG" id="otk:C6570_03485"/>
<gene>
    <name evidence="3" type="ORF">C6570_03485</name>
</gene>
<organism evidence="3 4">
    <name type="scientific">Ottowia oryzae</name>
    <dbReference type="NCBI Taxonomy" id="2109914"/>
    <lineage>
        <taxon>Bacteria</taxon>
        <taxon>Pseudomonadati</taxon>
        <taxon>Pseudomonadota</taxon>
        <taxon>Betaproteobacteria</taxon>
        <taxon>Burkholderiales</taxon>
        <taxon>Comamonadaceae</taxon>
        <taxon>Ottowia</taxon>
    </lineage>
</organism>
<evidence type="ECO:0000256" key="2">
    <source>
        <dbReference type="SAM" id="SignalP"/>
    </source>
</evidence>
<proteinExistence type="predicted"/>
<feature type="chain" id="PRO_5015732440" evidence="2">
    <location>
        <begin position="22"/>
        <end position="148"/>
    </location>
</feature>
<dbReference type="Proteomes" id="UP000239709">
    <property type="component" value="Chromosome"/>
</dbReference>
<evidence type="ECO:0000313" key="4">
    <source>
        <dbReference type="Proteomes" id="UP000239709"/>
    </source>
</evidence>
<name>A0A2S0MCC7_9BURK</name>
<accession>A0A2S0MCC7</accession>
<keyword evidence="2" id="KW-0732">Signal</keyword>
<reference evidence="3 4" key="1">
    <citation type="submission" date="2018-03" db="EMBL/GenBank/DDBJ databases">
        <title>Genome sequencing of Ottowia sp.</title>
        <authorList>
            <person name="Kim S.-J."/>
            <person name="Heo J."/>
            <person name="Kwon S.-W."/>
        </authorList>
    </citation>
    <scope>NUCLEOTIDE SEQUENCE [LARGE SCALE GENOMIC DNA]</scope>
    <source>
        <strain evidence="3 4">KADR8-3</strain>
    </source>
</reference>
<evidence type="ECO:0000256" key="1">
    <source>
        <dbReference type="SAM" id="MobiDB-lite"/>
    </source>
</evidence>